<dbReference type="EMBL" id="VNFH01000014">
    <property type="protein sequence ID" value="TVU67511.1"/>
    <property type="molecule type" value="Genomic_DNA"/>
</dbReference>
<evidence type="ECO:0000313" key="2">
    <source>
        <dbReference type="Proteomes" id="UP000319941"/>
    </source>
</evidence>
<dbReference type="AlphaFoldDB" id="A0A558HEF3"/>
<name>A0A558HEF3_9GAMM</name>
<protein>
    <submittedName>
        <fullName evidence="1">Uncharacterized protein</fullName>
    </submittedName>
</protein>
<dbReference type="RefSeq" id="WP_088743740.1">
    <property type="nucleotide sequence ID" value="NZ_CAWOWR010000044.1"/>
</dbReference>
<dbReference type="Proteomes" id="UP000319941">
    <property type="component" value="Unassembled WGS sequence"/>
</dbReference>
<organism evidence="1 2">
    <name type="scientific">Cobetia crustatorum</name>
    <dbReference type="NCBI Taxonomy" id="553385"/>
    <lineage>
        <taxon>Bacteria</taxon>
        <taxon>Pseudomonadati</taxon>
        <taxon>Pseudomonadota</taxon>
        <taxon>Gammaproteobacteria</taxon>
        <taxon>Oceanospirillales</taxon>
        <taxon>Halomonadaceae</taxon>
        <taxon>Cobetia</taxon>
    </lineage>
</organism>
<keyword evidence="2" id="KW-1185">Reference proteome</keyword>
<reference evidence="1 2" key="1">
    <citation type="submission" date="2019-07" db="EMBL/GenBank/DDBJ databases">
        <title>Diversity of Bacteria from Kongsfjorden, Arctic.</title>
        <authorList>
            <person name="Yu Y."/>
        </authorList>
    </citation>
    <scope>NUCLEOTIDE SEQUENCE [LARGE SCALE GENOMIC DNA]</scope>
    <source>
        <strain evidence="1 2">SM1923</strain>
    </source>
</reference>
<proteinExistence type="predicted"/>
<evidence type="ECO:0000313" key="1">
    <source>
        <dbReference type="EMBL" id="TVU67511.1"/>
    </source>
</evidence>
<sequence>MQIVEIYTETRFNPERSILKERLGEGYVVQTCAADAPNFCFEVSQARNFILGFEVAGARSAEFLSIITEDYVYQHPGILPETLSAYLKSRARHPLRRQRKTPLVTSTC</sequence>
<gene>
    <name evidence="1" type="ORF">FQP86_16725</name>
</gene>
<comment type="caution">
    <text evidence="1">The sequence shown here is derived from an EMBL/GenBank/DDBJ whole genome shotgun (WGS) entry which is preliminary data.</text>
</comment>
<accession>A0A558HEF3</accession>
<dbReference type="OrthoDB" id="6184032at2"/>